<proteinExistence type="predicted"/>
<gene>
    <name evidence="4" type="ORF">EDS130_LOCUS18476</name>
    <name evidence="3" type="ORF">XAT740_LOCUS1135</name>
</gene>
<dbReference type="EMBL" id="CAJNOJ010000086">
    <property type="protein sequence ID" value="CAF1071708.1"/>
    <property type="molecule type" value="Genomic_DNA"/>
</dbReference>
<dbReference type="OrthoDB" id="9992186at2759"/>
<feature type="compositionally biased region" description="Polar residues" evidence="2">
    <location>
        <begin position="307"/>
        <end position="323"/>
    </location>
</feature>
<dbReference type="EMBL" id="CAJNOR010000033">
    <property type="protein sequence ID" value="CAF0764846.1"/>
    <property type="molecule type" value="Genomic_DNA"/>
</dbReference>
<evidence type="ECO:0000256" key="2">
    <source>
        <dbReference type="SAM" id="MobiDB-lite"/>
    </source>
</evidence>
<keyword evidence="1" id="KW-0175">Coiled coil</keyword>
<evidence type="ECO:0000313" key="3">
    <source>
        <dbReference type="EMBL" id="CAF0764846.1"/>
    </source>
</evidence>
<sequence>MQQVQTHRDSISGNDIHRRENSSMIVRTDLSSLITNFTNSQQVCNDRLQSLERELATLKGQVNEACSTASENELNRTFTTKKPPNLQPSVSQMKSPSRIPLPITPRKLSTDEKPVPPTTTKLPSHLPPAIPLSRSKTFHNETVDGSPRIGSQKGQRSRTPRQEPSVDSDVRIPCYSSIEDIIKANEGLFLENDRLRADINRLKAENIVLLRSVKGSSTSRNEPNIGTDRILAEREHQELTKDVLRLNEENRHLRKSLLAQSAKLIRLRQSIPPSTPSSTYQQYSQTSRSISQASARSSGPIKPKSARYSSSNHRGLERTNTVYHSPLEHS</sequence>
<feature type="coiled-coil region" evidence="1">
    <location>
        <begin position="185"/>
        <end position="256"/>
    </location>
</feature>
<feature type="region of interest" description="Disordered" evidence="2">
    <location>
        <begin position="1"/>
        <end position="23"/>
    </location>
</feature>
<feature type="region of interest" description="Disordered" evidence="2">
    <location>
        <begin position="270"/>
        <end position="330"/>
    </location>
</feature>
<organism evidence="4 6">
    <name type="scientific">Adineta ricciae</name>
    <name type="common">Rotifer</name>
    <dbReference type="NCBI Taxonomy" id="249248"/>
    <lineage>
        <taxon>Eukaryota</taxon>
        <taxon>Metazoa</taxon>
        <taxon>Spiralia</taxon>
        <taxon>Gnathifera</taxon>
        <taxon>Rotifera</taxon>
        <taxon>Eurotatoria</taxon>
        <taxon>Bdelloidea</taxon>
        <taxon>Adinetida</taxon>
        <taxon>Adinetidae</taxon>
        <taxon>Adineta</taxon>
    </lineage>
</organism>
<evidence type="ECO:0000256" key="1">
    <source>
        <dbReference type="SAM" id="Coils"/>
    </source>
</evidence>
<feature type="coiled-coil region" evidence="1">
    <location>
        <begin position="41"/>
        <end position="68"/>
    </location>
</feature>
<feature type="compositionally biased region" description="Basic and acidic residues" evidence="2">
    <location>
        <begin position="1"/>
        <end position="21"/>
    </location>
</feature>
<evidence type="ECO:0000313" key="5">
    <source>
        <dbReference type="Proteomes" id="UP000663828"/>
    </source>
</evidence>
<feature type="compositionally biased region" description="Polar residues" evidence="2">
    <location>
        <begin position="78"/>
        <end position="95"/>
    </location>
</feature>
<feature type="region of interest" description="Disordered" evidence="2">
    <location>
        <begin position="78"/>
        <end position="168"/>
    </location>
</feature>
<protein>
    <submittedName>
        <fullName evidence="4">Uncharacterized protein</fullName>
    </submittedName>
</protein>
<dbReference type="Proteomes" id="UP000663852">
    <property type="component" value="Unassembled WGS sequence"/>
</dbReference>
<dbReference type="Proteomes" id="UP000663828">
    <property type="component" value="Unassembled WGS sequence"/>
</dbReference>
<dbReference type="AlphaFoldDB" id="A0A814LZA0"/>
<reference evidence="4" key="1">
    <citation type="submission" date="2021-02" db="EMBL/GenBank/DDBJ databases">
        <authorList>
            <person name="Nowell W R."/>
        </authorList>
    </citation>
    <scope>NUCLEOTIDE SEQUENCE</scope>
</reference>
<evidence type="ECO:0000313" key="4">
    <source>
        <dbReference type="EMBL" id="CAF1071708.1"/>
    </source>
</evidence>
<feature type="compositionally biased region" description="Low complexity" evidence="2">
    <location>
        <begin position="270"/>
        <end position="298"/>
    </location>
</feature>
<keyword evidence="5" id="KW-1185">Reference proteome</keyword>
<evidence type="ECO:0000313" key="6">
    <source>
        <dbReference type="Proteomes" id="UP000663852"/>
    </source>
</evidence>
<accession>A0A814LZA0</accession>
<name>A0A814LZA0_ADIRI</name>
<comment type="caution">
    <text evidence="4">The sequence shown here is derived from an EMBL/GenBank/DDBJ whole genome shotgun (WGS) entry which is preliminary data.</text>
</comment>